<sequence>MPLRRLLVYMELSGMPFDQGLATQLWNRVRETMDSLEDQIYMKARKRFSLSSRKDLKKVKESLNIKAGDTEHPFIVNIHNWRKLSSLKSRNLSPLLMTHLKDGRCRGQSCSFTVTGRIVMHNPNLQHIPRDFTVNNELFSLRSAFVAKPGNVILSADYCQLELRILAHFSQDPDLLSSIHNEADVFVSIAAKWNNISPDKVTDDIRHQTKQIIYGIIYGMGDRALGDALGIDPPEAALLAAKFRRSYPGVQRFMDACIADCRRKGYVTTLTGRVRRLKGISSSSPSVRAQAERQAVNSTIQGSAADIAKSATLRVESKLAESIENRGHVLTPLSASHLILHLHDELIYEVSNDYVEAVKETLKTEMAGAVQLKVALPVVVKCGPSWGQMKKI</sequence>
<dbReference type="InterPro" id="IPR001098">
    <property type="entry name" value="DNA-dir_DNA_pol_A_palm_dom"/>
</dbReference>
<evidence type="ECO:0000259" key="1">
    <source>
        <dbReference type="SMART" id="SM00482"/>
    </source>
</evidence>
<dbReference type="PANTHER" id="PTHR10133:SF62">
    <property type="entry name" value="DNA POLYMERASE THETA"/>
    <property type="match status" value="1"/>
</dbReference>
<dbReference type="Proteomes" id="UP001307889">
    <property type="component" value="Chromosome 1"/>
</dbReference>
<dbReference type="CDD" id="cd08638">
    <property type="entry name" value="DNA_pol_A_theta"/>
    <property type="match status" value="1"/>
</dbReference>
<dbReference type="Pfam" id="PF00476">
    <property type="entry name" value="DNA_pol_A"/>
    <property type="match status" value="1"/>
</dbReference>
<dbReference type="Gene3D" id="3.30.70.370">
    <property type="match status" value="1"/>
</dbReference>
<dbReference type="SUPFAM" id="SSF56672">
    <property type="entry name" value="DNA/RNA polymerases"/>
    <property type="match status" value="1"/>
</dbReference>
<dbReference type="EMBL" id="AP028909">
    <property type="protein sequence ID" value="BES88137.1"/>
    <property type="molecule type" value="Genomic_DNA"/>
</dbReference>
<evidence type="ECO:0000313" key="3">
    <source>
        <dbReference type="Proteomes" id="UP001307889"/>
    </source>
</evidence>
<dbReference type="Gene3D" id="1.10.150.20">
    <property type="entry name" value="5' to 3' exonuclease, C-terminal subdomain"/>
    <property type="match status" value="1"/>
</dbReference>
<proteinExistence type="predicted"/>
<feature type="domain" description="DNA-directed DNA polymerase family A palm" evidence="1">
    <location>
        <begin position="139"/>
        <end position="354"/>
    </location>
</feature>
<dbReference type="PRINTS" id="PR00868">
    <property type="entry name" value="DNAPOLI"/>
</dbReference>
<reference evidence="2 3" key="1">
    <citation type="submission" date="2023-09" db="EMBL/GenBank/DDBJ databases">
        <title>Nesidiocoris tenuis whole genome shotgun sequence.</title>
        <authorList>
            <person name="Shibata T."/>
            <person name="Shimoda M."/>
            <person name="Kobayashi T."/>
            <person name="Uehara T."/>
        </authorList>
    </citation>
    <scope>NUCLEOTIDE SEQUENCE [LARGE SCALE GENOMIC DNA]</scope>
    <source>
        <strain evidence="2 3">Japan</strain>
    </source>
</reference>
<organism evidence="2 3">
    <name type="scientific">Nesidiocoris tenuis</name>
    <dbReference type="NCBI Taxonomy" id="355587"/>
    <lineage>
        <taxon>Eukaryota</taxon>
        <taxon>Metazoa</taxon>
        <taxon>Ecdysozoa</taxon>
        <taxon>Arthropoda</taxon>
        <taxon>Hexapoda</taxon>
        <taxon>Insecta</taxon>
        <taxon>Pterygota</taxon>
        <taxon>Neoptera</taxon>
        <taxon>Paraneoptera</taxon>
        <taxon>Hemiptera</taxon>
        <taxon>Heteroptera</taxon>
        <taxon>Panheteroptera</taxon>
        <taxon>Cimicomorpha</taxon>
        <taxon>Miridae</taxon>
        <taxon>Dicyphina</taxon>
        <taxon>Nesidiocoris</taxon>
    </lineage>
</organism>
<dbReference type="InterPro" id="IPR002298">
    <property type="entry name" value="DNA_polymerase_A"/>
</dbReference>
<dbReference type="InterPro" id="IPR043502">
    <property type="entry name" value="DNA/RNA_pol_sf"/>
</dbReference>
<name>A0ABN7A785_9HEMI</name>
<evidence type="ECO:0000313" key="2">
    <source>
        <dbReference type="EMBL" id="BES88137.1"/>
    </source>
</evidence>
<dbReference type="SMART" id="SM00482">
    <property type="entry name" value="POLAc"/>
    <property type="match status" value="1"/>
</dbReference>
<gene>
    <name evidence="2" type="ORF">NTJ_00941</name>
</gene>
<accession>A0ABN7A785</accession>
<protein>
    <submittedName>
        <fullName evidence="2">DNA polymerase theta</fullName>
    </submittedName>
</protein>
<dbReference type="PANTHER" id="PTHR10133">
    <property type="entry name" value="DNA POLYMERASE I"/>
    <property type="match status" value="1"/>
</dbReference>
<keyword evidence="3" id="KW-1185">Reference proteome</keyword>